<evidence type="ECO:0000256" key="5">
    <source>
        <dbReference type="ARBA" id="ARBA00007837"/>
    </source>
</evidence>
<evidence type="ECO:0000256" key="1">
    <source>
        <dbReference type="ARBA" id="ARBA00000683"/>
    </source>
</evidence>
<dbReference type="InterPro" id="IPR036637">
    <property type="entry name" value="Phosphohistidine_dom_sf"/>
</dbReference>
<evidence type="ECO:0000256" key="3">
    <source>
        <dbReference type="ARBA" id="ARBA00002728"/>
    </source>
</evidence>
<evidence type="ECO:0000256" key="19">
    <source>
        <dbReference type="PIRSR" id="PIRSR000732-2"/>
    </source>
</evidence>
<name>A0A7X5PAX9_CLOSG</name>
<protein>
    <recommendedName>
        <fullName evidence="7 17">Phosphoenolpyruvate-protein phosphotransferase</fullName>
        <ecNumber evidence="6 17">2.7.3.9</ecNumber>
    </recommendedName>
    <alternativeName>
        <fullName evidence="16 17">Phosphotransferase system, enzyme I</fullName>
    </alternativeName>
</protein>
<dbReference type="PANTHER" id="PTHR46244:SF3">
    <property type="entry name" value="PHOSPHOENOLPYRUVATE-PROTEIN PHOSPHOTRANSFERASE"/>
    <property type="match status" value="1"/>
</dbReference>
<evidence type="ECO:0000259" key="22">
    <source>
        <dbReference type="Pfam" id="PF00391"/>
    </source>
</evidence>
<dbReference type="GO" id="GO:0008965">
    <property type="term" value="F:phosphoenolpyruvate-protein phosphotransferase activity"/>
    <property type="evidence" value="ECO:0007669"/>
    <property type="project" value="UniProtKB-EC"/>
</dbReference>
<dbReference type="Gene3D" id="1.10.274.10">
    <property type="entry name" value="PtsI, HPr-binding domain"/>
    <property type="match status" value="1"/>
</dbReference>
<evidence type="ECO:0000256" key="21">
    <source>
        <dbReference type="SAM" id="Coils"/>
    </source>
</evidence>
<dbReference type="NCBIfam" id="TIGR01417">
    <property type="entry name" value="PTS_I_fam"/>
    <property type="match status" value="1"/>
</dbReference>
<evidence type="ECO:0000256" key="9">
    <source>
        <dbReference type="ARBA" id="ARBA00022490"/>
    </source>
</evidence>
<evidence type="ECO:0000313" key="25">
    <source>
        <dbReference type="EMBL" id="NFR62034.1"/>
    </source>
</evidence>
<sequence length="539" mass="60470">MMKKGIAASKGYAIGKIFIKEDINIEVVEKSIDDIEKEKERFKRALSNTREQLERIKEKAQKEVGAEKAAVFDSHIMLLDDPEFAGAVEMNIESNKVNSEKALQEVIDMYSSIFASMEDEYMRERGADIKDVGKRIMLNLMEKSANSMDDLDKDTIIVAQDLTPSDTAQLDKDKVIAFLTNIGGRTSHSAIMARTLEIPAIVGMQDITESVKNNDVAIVDGIKGIVIINPDKETIEKYEKSKESFLKEKEELKKLINVETVTKAGKRVEVCGNIGKPQDVHQVLENGGEGVGLFRTEFLYMDRDNMPSEDEQFESYKYAVEKMEGKPVVIRTLDIGGDKKLPYLEMPEEMNPFLGYRAIRLCLDRKELFKVQLRALLRASAFGNLKIMFPMISSLSEFKGAKELLKECMSELKAEGKEFNENLETGIMVEIPAAAICADELAKHVDFFSIGTNDLIQYTLAADRMNEKISYLYDPMHPAVLRLIKMTIDAAHKEGKWCGMCGEMAGDENAIATLVEYGLDEYSMSASSILTAKKIIMNS</sequence>
<keyword evidence="25" id="KW-0670">Pyruvate</keyword>
<dbReference type="Pfam" id="PF00391">
    <property type="entry name" value="PEP-utilizers"/>
    <property type="match status" value="1"/>
</dbReference>
<dbReference type="EC" id="2.7.3.9" evidence="6 17"/>
<reference evidence="25 26" key="1">
    <citation type="submission" date="2019-04" db="EMBL/GenBank/DDBJ databases">
        <title>Genome sequencing of Clostridium botulinum Groups I-IV and Clostridium butyricum.</title>
        <authorList>
            <person name="Brunt J."/>
            <person name="Van Vliet A.H.M."/>
            <person name="Stringer S.C."/>
            <person name="Carter A.T."/>
            <person name="Peck M.W."/>
        </authorList>
    </citation>
    <scope>NUCLEOTIDE SEQUENCE [LARGE SCALE GENOMIC DNA]</scope>
    <source>
        <strain evidence="25 26">IFR 18/108</strain>
    </source>
</reference>
<dbReference type="GO" id="GO:0009401">
    <property type="term" value="P:phosphoenolpyruvate-dependent sugar phosphotransferase system"/>
    <property type="evidence" value="ECO:0007669"/>
    <property type="project" value="UniProtKB-KW"/>
</dbReference>
<dbReference type="InterPro" id="IPR018274">
    <property type="entry name" value="PEP_util_AS"/>
</dbReference>
<evidence type="ECO:0000256" key="6">
    <source>
        <dbReference type="ARBA" id="ARBA00012232"/>
    </source>
</evidence>
<feature type="domain" description="PEP-utilising enzyme C-terminal" evidence="23">
    <location>
        <begin position="250"/>
        <end position="537"/>
    </location>
</feature>
<evidence type="ECO:0000256" key="20">
    <source>
        <dbReference type="PIRSR" id="PIRSR000732-3"/>
    </source>
</evidence>
<dbReference type="PROSITE" id="PS00742">
    <property type="entry name" value="PEP_ENZYMES_2"/>
    <property type="match status" value="1"/>
</dbReference>
<evidence type="ECO:0000256" key="15">
    <source>
        <dbReference type="ARBA" id="ARBA00022842"/>
    </source>
</evidence>
<evidence type="ECO:0000259" key="24">
    <source>
        <dbReference type="Pfam" id="PF05524"/>
    </source>
</evidence>
<evidence type="ECO:0000256" key="16">
    <source>
        <dbReference type="ARBA" id="ARBA00033235"/>
    </source>
</evidence>
<dbReference type="EMBL" id="SXCS01000006">
    <property type="protein sequence ID" value="NFR62034.1"/>
    <property type="molecule type" value="Genomic_DNA"/>
</dbReference>
<dbReference type="PIRSF" id="PIRSF000732">
    <property type="entry name" value="PTS_enzyme_I"/>
    <property type="match status" value="1"/>
</dbReference>
<dbReference type="Pfam" id="PF02896">
    <property type="entry name" value="PEP-utilizers_C"/>
    <property type="match status" value="1"/>
</dbReference>
<dbReference type="InterPro" id="IPR008279">
    <property type="entry name" value="PEP-util_enz_mobile_dom"/>
</dbReference>
<proteinExistence type="inferred from homology"/>
<comment type="similarity">
    <text evidence="5 17">Belongs to the PEP-utilizing enzyme family.</text>
</comment>
<evidence type="ECO:0000256" key="17">
    <source>
        <dbReference type="PIRNR" id="PIRNR000732"/>
    </source>
</evidence>
<dbReference type="Gene3D" id="3.50.30.10">
    <property type="entry name" value="Phosphohistidine domain"/>
    <property type="match status" value="1"/>
</dbReference>
<comment type="subcellular location">
    <subcellularLocation>
        <location evidence="4 17">Cytoplasm</location>
    </subcellularLocation>
</comment>
<evidence type="ECO:0000256" key="11">
    <source>
        <dbReference type="ARBA" id="ARBA00022679"/>
    </source>
</evidence>
<keyword evidence="21" id="KW-0175">Coiled coil</keyword>
<dbReference type="InterPro" id="IPR008731">
    <property type="entry name" value="PTS_EIN"/>
</dbReference>
<evidence type="ECO:0000256" key="7">
    <source>
        <dbReference type="ARBA" id="ARBA00016544"/>
    </source>
</evidence>
<feature type="coiled-coil region" evidence="21">
    <location>
        <begin position="25"/>
        <end position="70"/>
    </location>
</feature>
<evidence type="ECO:0000256" key="12">
    <source>
        <dbReference type="ARBA" id="ARBA00022683"/>
    </source>
</evidence>
<feature type="active site" description="Proton donor" evidence="18">
    <location>
        <position position="501"/>
    </location>
</feature>
<dbReference type="PROSITE" id="PS00370">
    <property type="entry name" value="PEP_ENZYMES_PHOS_SITE"/>
    <property type="match status" value="1"/>
</dbReference>
<feature type="domain" description="Phosphotransferase system enzyme I N-terminal" evidence="24">
    <location>
        <begin position="4"/>
        <end position="125"/>
    </location>
</feature>
<keyword evidence="11 17" id="KW-0808">Transferase</keyword>
<accession>A0A7X5PAX9</accession>
<dbReference type="PRINTS" id="PR01736">
    <property type="entry name" value="PHPHTRNFRASE"/>
</dbReference>
<dbReference type="GO" id="GO:0046872">
    <property type="term" value="F:metal ion binding"/>
    <property type="evidence" value="ECO:0007669"/>
    <property type="project" value="UniProtKB-KW"/>
</dbReference>
<dbReference type="InterPro" id="IPR023151">
    <property type="entry name" value="PEP_util_CS"/>
</dbReference>
<keyword evidence="13 17" id="KW-0479">Metal-binding</keyword>
<dbReference type="GO" id="GO:0016301">
    <property type="term" value="F:kinase activity"/>
    <property type="evidence" value="ECO:0007669"/>
    <property type="project" value="UniProtKB-KW"/>
</dbReference>
<dbReference type="PANTHER" id="PTHR46244">
    <property type="entry name" value="PHOSPHOENOLPYRUVATE-PROTEIN PHOSPHOTRANSFERASE"/>
    <property type="match status" value="1"/>
</dbReference>
<keyword evidence="8 17" id="KW-0813">Transport</keyword>
<dbReference type="SUPFAM" id="SSF51621">
    <property type="entry name" value="Phosphoenolpyruvate/pyruvate domain"/>
    <property type="match status" value="1"/>
</dbReference>
<evidence type="ECO:0000256" key="14">
    <source>
        <dbReference type="ARBA" id="ARBA00022777"/>
    </source>
</evidence>
<evidence type="ECO:0000256" key="10">
    <source>
        <dbReference type="ARBA" id="ARBA00022597"/>
    </source>
</evidence>
<dbReference type="InterPro" id="IPR040442">
    <property type="entry name" value="Pyrv_kinase-like_dom_sf"/>
</dbReference>
<dbReference type="InterPro" id="IPR006318">
    <property type="entry name" value="PTS_EI-like"/>
</dbReference>
<dbReference type="InterPro" id="IPR015813">
    <property type="entry name" value="Pyrv/PenolPyrv_kinase-like_dom"/>
</dbReference>
<feature type="active site" description="Tele-phosphohistidine intermediate" evidence="18">
    <location>
        <position position="188"/>
    </location>
</feature>
<feature type="binding site" evidence="19">
    <location>
        <position position="295"/>
    </location>
    <ligand>
        <name>phosphoenolpyruvate</name>
        <dbReference type="ChEBI" id="CHEBI:58702"/>
    </ligand>
</feature>
<evidence type="ECO:0000256" key="2">
    <source>
        <dbReference type="ARBA" id="ARBA00001946"/>
    </source>
</evidence>
<dbReference type="AlphaFoldDB" id="A0A7X5PAX9"/>
<feature type="domain" description="PEP-utilising enzyme mobile" evidence="22">
    <location>
        <begin position="152"/>
        <end position="224"/>
    </location>
</feature>
<dbReference type="FunFam" id="3.20.20.60:FF:000007">
    <property type="entry name" value="Phosphoenolpyruvate-protein phosphotransferase"/>
    <property type="match status" value="1"/>
</dbReference>
<keyword evidence="10 17" id="KW-0762">Sugar transport</keyword>
<dbReference type="InterPro" id="IPR000121">
    <property type="entry name" value="PEP_util_C"/>
</dbReference>
<dbReference type="InterPro" id="IPR024692">
    <property type="entry name" value="PTS_EI"/>
</dbReference>
<organism evidence="25 26">
    <name type="scientific">Clostridium sporogenes</name>
    <dbReference type="NCBI Taxonomy" id="1509"/>
    <lineage>
        <taxon>Bacteria</taxon>
        <taxon>Bacillati</taxon>
        <taxon>Bacillota</taxon>
        <taxon>Clostridia</taxon>
        <taxon>Eubacteriales</taxon>
        <taxon>Clostridiaceae</taxon>
        <taxon>Clostridium</taxon>
    </lineage>
</organism>
<dbReference type="RefSeq" id="WP_080315686.1">
    <property type="nucleotide sequence ID" value="NZ_SXAK01000005.1"/>
</dbReference>
<feature type="binding site" evidence="20">
    <location>
        <position position="430"/>
    </location>
    <ligand>
        <name>Mg(2+)</name>
        <dbReference type="ChEBI" id="CHEBI:18420"/>
    </ligand>
</feature>
<dbReference type="SUPFAM" id="SSF52009">
    <property type="entry name" value="Phosphohistidine domain"/>
    <property type="match status" value="1"/>
</dbReference>
<evidence type="ECO:0000256" key="8">
    <source>
        <dbReference type="ARBA" id="ARBA00022448"/>
    </source>
</evidence>
<feature type="binding site" evidence="20">
    <location>
        <position position="454"/>
    </location>
    <ligand>
        <name>Mg(2+)</name>
        <dbReference type="ChEBI" id="CHEBI:18420"/>
    </ligand>
</feature>
<keyword evidence="15 17" id="KW-0460">Magnesium</keyword>
<dbReference type="InterPro" id="IPR036618">
    <property type="entry name" value="PtsI_HPr-bd_sf"/>
</dbReference>
<dbReference type="SUPFAM" id="SSF47831">
    <property type="entry name" value="Enzyme I of the PEP:sugar phosphotransferase system HPr-binding (sub)domain"/>
    <property type="match status" value="1"/>
</dbReference>
<evidence type="ECO:0000259" key="23">
    <source>
        <dbReference type="Pfam" id="PF02896"/>
    </source>
</evidence>
<keyword evidence="9 17" id="KW-0963">Cytoplasm</keyword>
<comment type="cofactor">
    <cofactor evidence="2 17 20">
        <name>Mg(2+)</name>
        <dbReference type="ChEBI" id="CHEBI:18420"/>
    </cofactor>
</comment>
<keyword evidence="14 17" id="KW-0418">Kinase</keyword>
<evidence type="ECO:0000313" key="26">
    <source>
        <dbReference type="Proteomes" id="UP000486601"/>
    </source>
</evidence>
<comment type="function">
    <text evidence="3 17">General (non sugar-specific) component of the phosphoenolpyruvate-dependent sugar phosphotransferase system (sugar PTS). This major carbohydrate active-transport system catalyzes the phosphorylation of incoming sugar substrates concomitantly with their translocation across the cell membrane. Enzyme I transfers the phosphoryl group from phosphoenolpyruvate (PEP) to the phosphoryl carrier protein (HPr).</text>
</comment>
<keyword evidence="12 17" id="KW-0598">Phosphotransferase system</keyword>
<dbReference type="InterPro" id="IPR050499">
    <property type="entry name" value="PEP-utilizing_PTS_enzyme"/>
</dbReference>
<dbReference type="Gene3D" id="3.20.20.60">
    <property type="entry name" value="Phosphoenolpyruvate-binding domains"/>
    <property type="match status" value="1"/>
</dbReference>
<feature type="binding site" evidence="19">
    <location>
        <begin position="453"/>
        <end position="454"/>
    </location>
    <ligand>
        <name>phosphoenolpyruvate</name>
        <dbReference type="ChEBI" id="CHEBI:58702"/>
    </ligand>
</feature>
<feature type="binding site" evidence="19">
    <location>
        <position position="464"/>
    </location>
    <ligand>
        <name>phosphoenolpyruvate</name>
        <dbReference type="ChEBI" id="CHEBI:58702"/>
    </ligand>
</feature>
<dbReference type="Pfam" id="PF05524">
    <property type="entry name" value="PEP-utilisers_N"/>
    <property type="match status" value="1"/>
</dbReference>
<comment type="catalytic activity">
    <reaction evidence="1 17">
        <text>L-histidyl-[protein] + phosphoenolpyruvate = N(pros)-phospho-L-histidyl-[protein] + pyruvate</text>
        <dbReference type="Rhea" id="RHEA:23880"/>
        <dbReference type="Rhea" id="RHEA-COMP:9745"/>
        <dbReference type="Rhea" id="RHEA-COMP:9746"/>
        <dbReference type="ChEBI" id="CHEBI:15361"/>
        <dbReference type="ChEBI" id="CHEBI:29979"/>
        <dbReference type="ChEBI" id="CHEBI:58702"/>
        <dbReference type="ChEBI" id="CHEBI:64837"/>
        <dbReference type="EC" id="2.7.3.9"/>
    </reaction>
</comment>
<comment type="caution">
    <text evidence="25">The sequence shown here is derived from an EMBL/GenBank/DDBJ whole genome shotgun (WGS) entry which is preliminary data.</text>
</comment>
<dbReference type="Proteomes" id="UP000486601">
    <property type="component" value="Unassembled WGS sequence"/>
</dbReference>
<gene>
    <name evidence="25" type="primary">ptsP</name>
    <name evidence="25" type="ORF">FDF70_11200</name>
</gene>
<feature type="binding site" evidence="19">
    <location>
        <position position="331"/>
    </location>
    <ligand>
        <name>phosphoenolpyruvate</name>
        <dbReference type="ChEBI" id="CHEBI:58702"/>
    </ligand>
</feature>
<evidence type="ECO:0000256" key="4">
    <source>
        <dbReference type="ARBA" id="ARBA00004496"/>
    </source>
</evidence>
<evidence type="ECO:0000256" key="18">
    <source>
        <dbReference type="PIRSR" id="PIRSR000732-1"/>
    </source>
</evidence>
<dbReference type="GO" id="GO:0005737">
    <property type="term" value="C:cytoplasm"/>
    <property type="evidence" value="ECO:0007669"/>
    <property type="project" value="UniProtKB-SubCell"/>
</dbReference>
<evidence type="ECO:0000256" key="13">
    <source>
        <dbReference type="ARBA" id="ARBA00022723"/>
    </source>
</evidence>